<dbReference type="InterPro" id="IPR050445">
    <property type="entry name" value="Bact_polysacc_biosynth/exp"/>
</dbReference>
<feature type="region of interest" description="Disordered" evidence="2">
    <location>
        <begin position="262"/>
        <end position="285"/>
    </location>
</feature>
<reference evidence="4 5" key="1">
    <citation type="submission" date="2019-02" db="EMBL/GenBank/DDBJ databases">
        <title>Deep-cultivation of Planctomycetes and their phenomic and genomic characterization uncovers novel biology.</title>
        <authorList>
            <person name="Wiegand S."/>
            <person name="Jogler M."/>
            <person name="Boedeker C."/>
            <person name="Pinto D."/>
            <person name="Vollmers J."/>
            <person name="Rivas-Marin E."/>
            <person name="Kohn T."/>
            <person name="Peeters S.H."/>
            <person name="Heuer A."/>
            <person name="Rast P."/>
            <person name="Oberbeckmann S."/>
            <person name="Bunk B."/>
            <person name="Jeske O."/>
            <person name="Meyerdierks A."/>
            <person name="Storesund J.E."/>
            <person name="Kallscheuer N."/>
            <person name="Luecker S."/>
            <person name="Lage O.M."/>
            <person name="Pohl T."/>
            <person name="Merkel B.J."/>
            <person name="Hornburger P."/>
            <person name="Mueller R.-W."/>
            <person name="Bruemmer F."/>
            <person name="Labrenz M."/>
            <person name="Spormann A.M."/>
            <person name="Op den Camp H."/>
            <person name="Overmann J."/>
            <person name="Amann R."/>
            <person name="Jetten M.S.M."/>
            <person name="Mascher T."/>
            <person name="Medema M.H."/>
            <person name="Devos D.P."/>
            <person name="Kaster A.-K."/>
            <person name="Ovreas L."/>
            <person name="Rohde M."/>
            <person name="Galperin M.Y."/>
            <person name="Jogler C."/>
        </authorList>
    </citation>
    <scope>NUCLEOTIDE SEQUENCE [LARGE SCALE GENOMIC DNA]</scope>
    <source>
        <strain evidence="4 5">EC9</strain>
    </source>
</reference>
<evidence type="ECO:0000256" key="1">
    <source>
        <dbReference type="SAM" id="Coils"/>
    </source>
</evidence>
<evidence type="ECO:0000313" key="4">
    <source>
        <dbReference type="EMBL" id="QDS88365.1"/>
    </source>
</evidence>
<dbReference type="PANTHER" id="PTHR32309">
    <property type="entry name" value="TYROSINE-PROTEIN KINASE"/>
    <property type="match status" value="1"/>
</dbReference>
<protein>
    <submittedName>
        <fullName evidence="4">Chromosome partition protein Smc</fullName>
    </submittedName>
</protein>
<evidence type="ECO:0000256" key="2">
    <source>
        <dbReference type="SAM" id="MobiDB-lite"/>
    </source>
</evidence>
<keyword evidence="1" id="KW-0175">Coiled coil</keyword>
<evidence type="ECO:0000256" key="3">
    <source>
        <dbReference type="SAM" id="Phobius"/>
    </source>
</evidence>
<sequence>MSNTAATPKVLTVGAWSLLGATLGLGAAYFVYVRELPVFESTAVVAIRGIGAANPATEESQAGPSATEPPGSSSVVGIAAEQLVILSEPVLKLAIDPRDGDVAGFLRRHDLQVDYIDSSAHEGAMFAIKGRAETPSAAAEIVGSVVAAYVGYVSKEDGSELWQQTLAQFTETHAAVNQRIEELEQQLEKLALPAEASILNGSVISRAASEAESLQADMEHVASQRSLAVTKLQKVELLLAAGDPDPAYQELLAVLQITAPPAPQPQHSAMDRRDAKQTEAQQRAAEIEQVRQQRIALTEQVQRELVPLQQELDLLLLNVGTEHPKAKGLRKQIAAVRAKLARLPVVPASLDPVPNPFDQRDAPSNDPAEAIQERDLLRQKITSRLAALRVEIQRLDARYSTIETELDDAATVVAGQQQVLQEEQRLRQALSQQYLAADQITRTLAAVPKLVSRQVKVVTVVQSPDRGMQIAPKLGMHLAGGGGLGVLAGLMLSGLFLVTAQENRSDALG</sequence>
<feature type="coiled-coil region" evidence="1">
    <location>
        <begin position="166"/>
        <end position="224"/>
    </location>
</feature>
<organism evidence="4 5">
    <name type="scientific">Rosistilla ulvae</name>
    <dbReference type="NCBI Taxonomy" id="1930277"/>
    <lineage>
        <taxon>Bacteria</taxon>
        <taxon>Pseudomonadati</taxon>
        <taxon>Planctomycetota</taxon>
        <taxon>Planctomycetia</taxon>
        <taxon>Pirellulales</taxon>
        <taxon>Pirellulaceae</taxon>
        <taxon>Rosistilla</taxon>
    </lineage>
</organism>
<dbReference type="PANTHER" id="PTHR32309:SF31">
    <property type="entry name" value="CAPSULAR EXOPOLYSACCHARIDE FAMILY"/>
    <property type="match status" value="1"/>
</dbReference>
<dbReference type="EMBL" id="CP036261">
    <property type="protein sequence ID" value="QDS88365.1"/>
    <property type="molecule type" value="Genomic_DNA"/>
</dbReference>
<keyword evidence="3" id="KW-0812">Transmembrane</keyword>
<feature type="coiled-coil region" evidence="1">
    <location>
        <begin position="378"/>
        <end position="433"/>
    </location>
</feature>
<gene>
    <name evidence="4" type="primary">smc_2</name>
    <name evidence="4" type="ORF">EC9_25550</name>
</gene>
<dbReference type="RefSeq" id="WP_145345545.1">
    <property type="nucleotide sequence ID" value="NZ_CP036261.1"/>
</dbReference>
<keyword evidence="5" id="KW-1185">Reference proteome</keyword>
<dbReference type="AlphaFoldDB" id="A0A517M0F5"/>
<proteinExistence type="predicted"/>
<dbReference type="Proteomes" id="UP000319557">
    <property type="component" value="Chromosome"/>
</dbReference>
<dbReference type="OrthoDB" id="10004156at2"/>
<keyword evidence="3" id="KW-1133">Transmembrane helix</keyword>
<dbReference type="KEGG" id="ruv:EC9_25550"/>
<feature type="transmembrane region" description="Helical" evidence="3">
    <location>
        <begin position="474"/>
        <end position="498"/>
    </location>
</feature>
<evidence type="ECO:0000313" key="5">
    <source>
        <dbReference type="Proteomes" id="UP000319557"/>
    </source>
</evidence>
<keyword evidence="3" id="KW-0472">Membrane</keyword>
<accession>A0A517M0F5</accession>
<name>A0A517M0F5_9BACT</name>